<sequence length="148" mass="16400">MSIAVVDDSLRHRQSAAVTVFLQQPSYLSQPECHHLRRCLVRRPKLPSESSLHIITIEFLLLAATDIDRPVKDRAPPKSPCIYISKSKSKLMNHYVDEILAGQRTTGRKGADWALMCEEREDGGGDAAAEQWKHGAVVCLEGFSGGCK</sequence>
<reference evidence="2" key="1">
    <citation type="journal article" date="2019" name="Curr. Biol.">
        <title>Genome Sequence of Striga asiatica Provides Insight into the Evolution of Plant Parasitism.</title>
        <authorList>
            <person name="Yoshida S."/>
            <person name="Kim S."/>
            <person name="Wafula E.K."/>
            <person name="Tanskanen J."/>
            <person name="Kim Y.M."/>
            <person name="Honaas L."/>
            <person name="Yang Z."/>
            <person name="Spallek T."/>
            <person name="Conn C.E."/>
            <person name="Ichihashi Y."/>
            <person name="Cheong K."/>
            <person name="Cui S."/>
            <person name="Der J.P."/>
            <person name="Gundlach H."/>
            <person name="Jiao Y."/>
            <person name="Hori C."/>
            <person name="Ishida J.K."/>
            <person name="Kasahara H."/>
            <person name="Kiba T."/>
            <person name="Kim M.S."/>
            <person name="Koo N."/>
            <person name="Laohavisit A."/>
            <person name="Lee Y.H."/>
            <person name="Lumba S."/>
            <person name="McCourt P."/>
            <person name="Mortimer J.C."/>
            <person name="Mutuku J.M."/>
            <person name="Nomura T."/>
            <person name="Sasaki-Sekimoto Y."/>
            <person name="Seto Y."/>
            <person name="Wang Y."/>
            <person name="Wakatake T."/>
            <person name="Sakakibara H."/>
            <person name="Demura T."/>
            <person name="Yamaguchi S."/>
            <person name="Yoneyama K."/>
            <person name="Manabe R.I."/>
            <person name="Nelson D.C."/>
            <person name="Schulman A.H."/>
            <person name="Timko M.P."/>
            <person name="dePamphilis C.W."/>
            <person name="Choi D."/>
            <person name="Shirasu K."/>
        </authorList>
    </citation>
    <scope>NUCLEOTIDE SEQUENCE [LARGE SCALE GENOMIC DNA]</scope>
    <source>
        <strain evidence="2">cv. UVA1</strain>
    </source>
</reference>
<organism evidence="1 2">
    <name type="scientific">Striga asiatica</name>
    <name type="common">Asiatic witchweed</name>
    <name type="synonym">Buchnera asiatica</name>
    <dbReference type="NCBI Taxonomy" id="4170"/>
    <lineage>
        <taxon>Eukaryota</taxon>
        <taxon>Viridiplantae</taxon>
        <taxon>Streptophyta</taxon>
        <taxon>Embryophyta</taxon>
        <taxon>Tracheophyta</taxon>
        <taxon>Spermatophyta</taxon>
        <taxon>Magnoliopsida</taxon>
        <taxon>eudicotyledons</taxon>
        <taxon>Gunneridae</taxon>
        <taxon>Pentapetalae</taxon>
        <taxon>asterids</taxon>
        <taxon>lamiids</taxon>
        <taxon>Lamiales</taxon>
        <taxon>Orobanchaceae</taxon>
        <taxon>Buchnereae</taxon>
        <taxon>Striga</taxon>
    </lineage>
</organism>
<gene>
    <name evidence="1" type="ORF">STAS_26984</name>
</gene>
<evidence type="ECO:0000313" key="2">
    <source>
        <dbReference type="Proteomes" id="UP000325081"/>
    </source>
</evidence>
<accession>A0A5A7QZ78</accession>
<proteinExistence type="predicted"/>
<evidence type="ECO:0000313" key="1">
    <source>
        <dbReference type="EMBL" id="GER49727.1"/>
    </source>
</evidence>
<dbReference type="Proteomes" id="UP000325081">
    <property type="component" value="Unassembled WGS sequence"/>
</dbReference>
<comment type="caution">
    <text evidence="1">The sequence shown here is derived from an EMBL/GenBank/DDBJ whole genome shotgun (WGS) entry which is preliminary data.</text>
</comment>
<dbReference type="AlphaFoldDB" id="A0A5A7QZ78"/>
<protein>
    <submittedName>
        <fullName evidence="1">Uncharacterized protein</fullName>
    </submittedName>
</protein>
<dbReference type="EMBL" id="BKCP01008737">
    <property type="protein sequence ID" value="GER49727.1"/>
    <property type="molecule type" value="Genomic_DNA"/>
</dbReference>
<keyword evidence="2" id="KW-1185">Reference proteome</keyword>
<name>A0A5A7QZ78_STRAF</name>